<dbReference type="Proteomes" id="UP001597104">
    <property type="component" value="Unassembled WGS sequence"/>
</dbReference>
<dbReference type="RefSeq" id="WP_171001834.1">
    <property type="nucleotide sequence ID" value="NZ_BJDN01000006.1"/>
</dbReference>
<accession>A0ABW3EC78</accession>
<organism evidence="1 2">
    <name type="scientific">Loigolactobacillus binensis</name>
    <dbReference type="NCBI Taxonomy" id="2559922"/>
    <lineage>
        <taxon>Bacteria</taxon>
        <taxon>Bacillati</taxon>
        <taxon>Bacillota</taxon>
        <taxon>Bacilli</taxon>
        <taxon>Lactobacillales</taxon>
        <taxon>Lactobacillaceae</taxon>
        <taxon>Loigolactobacillus</taxon>
    </lineage>
</organism>
<proteinExistence type="predicted"/>
<name>A0ABW3EC78_9LACO</name>
<protein>
    <submittedName>
        <fullName evidence="1">Uncharacterized protein</fullName>
    </submittedName>
</protein>
<dbReference type="EMBL" id="JBHTIO010000032">
    <property type="protein sequence ID" value="MFD0897310.1"/>
    <property type="molecule type" value="Genomic_DNA"/>
</dbReference>
<evidence type="ECO:0000313" key="1">
    <source>
        <dbReference type="EMBL" id="MFD0897310.1"/>
    </source>
</evidence>
<gene>
    <name evidence="1" type="ORF">ACFQZ7_06105</name>
</gene>
<comment type="caution">
    <text evidence="1">The sequence shown here is derived from an EMBL/GenBank/DDBJ whole genome shotgun (WGS) entry which is preliminary data.</text>
</comment>
<reference evidence="2" key="1">
    <citation type="journal article" date="2019" name="Int. J. Syst. Evol. Microbiol.">
        <title>The Global Catalogue of Microorganisms (GCM) 10K type strain sequencing project: providing services to taxonomists for standard genome sequencing and annotation.</title>
        <authorList>
            <consortium name="The Broad Institute Genomics Platform"/>
            <consortium name="The Broad Institute Genome Sequencing Center for Infectious Disease"/>
            <person name="Wu L."/>
            <person name="Ma J."/>
        </authorList>
    </citation>
    <scope>NUCLEOTIDE SEQUENCE [LARGE SCALE GENOMIC DNA]</scope>
    <source>
        <strain evidence="2">CCM 8925</strain>
    </source>
</reference>
<sequence length="51" mass="5978">MADDYLNWINDKKTFAAKVEYHDATPTTDFVNTFEVADPRHLLCASKSHYW</sequence>
<evidence type="ECO:0000313" key="2">
    <source>
        <dbReference type="Proteomes" id="UP001597104"/>
    </source>
</evidence>
<keyword evidence="2" id="KW-1185">Reference proteome</keyword>